<feature type="compositionally biased region" description="Basic and acidic residues" evidence="1">
    <location>
        <begin position="323"/>
        <end position="335"/>
    </location>
</feature>
<sequence>MDKDGKRTENTPTFEEILEYIITSLSINFNSDPVATTSTSEASSTTSLDCEDLSTYGSYCQGSVTYNYPIGARSRDILYILMRAVTCMLSALMNHDTNKIQSLNTPFNVTLLSGSGRNITRSSGSNIVEDLGSLLPSDAMKITLDLSDPFCMRIIGSPFSTTKLPRPLLPSEIVQGSTSFEYPSRLYARPTILYALIKALRVMYESLHDDDTKLAKPLSSQAWRAAYSQPTPPPGPSYVEKSTDSSLPHAKLETNPLIIVTPPSDDSSDSTDSSPYSPSINYLIPDEIIPIPIEDPDAAVEVEETPPPFFPPPPPPPSPGPHGRIDEEPEIRGWSEEEFALYVSCAEPRLSPIDEESDGE</sequence>
<protein>
    <submittedName>
        <fullName evidence="2">Uncharacterized protein</fullName>
    </submittedName>
</protein>
<feature type="region of interest" description="Disordered" evidence="1">
    <location>
        <begin position="225"/>
        <end position="279"/>
    </location>
</feature>
<evidence type="ECO:0000313" key="2">
    <source>
        <dbReference type="EMBL" id="CAD1548495.1"/>
    </source>
</evidence>
<gene>
    <name evidence="2" type="ORF">BBRV_LOCUS46131</name>
</gene>
<evidence type="ECO:0000256" key="1">
    <source>
        <dbReference type="SAM" id="MobiDB-lite"/>
    </source>
</evidence>
<accession>A0A6V7JEN1</accession>
<name>A0A6V7JEN1_9HYME</name>
<dbReference type="EMBL" id="CADCXW020000015">
    <property type="protein sequence ID" value="CAD1548495.1"/>
    <property type="molecule type" value="Genomic_DNA"/>
</dbReference>
<dbReference type="AlphaFoldDB" id="A0A6V7JEN1"/>
<feature type="region of interest" description="Disordered" evidence="1">
    <location>
        <begin position="296"/>
        <end position="336"/>
    </location>
</feature>
<feature type="compositionally biased region" description="Low complexity" evidence="1">
    <location>
        <begin position="261"/>
        <end position="279"/>
    </location>
</feature>
<proteinExistence type="predicted"/>
<feature type="compositionally biased region" description="Pro residues" evidence="1">
    <location>
        <begin position="305"/>
        <end position="320"/>
    </location>
</feature>
<reference evidence="2" key="1">
    <citation type="submission" date="2020-07" db="EMBL/GenBank/DDBJ databases">
        <authorList>
            <person name="Ferguson B K."/>
        </authorList>
    </citation>
    <scope>NUCLEOTIDE SEQUENCE</scope>
    <source>
        <strain evidence="2">L06</strain>
    </source>
</reference>
<organism evidence="2">
    <name type="scientific">Bracon brevicornis</name>
    <dbReference type="NCBI Taxonomy" id="1563983"/>
    <lineage>
        <taxon>Eukaryota</taxon>
        <taxon>Metazoa</taxon>
        <taxon>Ecdysozoa</taxon>
        <taxon>Arthropoda</taxon>
        <taxon>Hexapoda</taxon>
        <taxon>Insecta</taxon>
        <taxon>Pterygota</taxon>
        <taxon>Neoptera</taxon>
        <taxon>Endopterygota</taxon>
        <taxon>Hymenoptera</taxon>
        <taxon>Apocrita</taxon>
        <taxon>Ichneumonoidea</taxon>
        <taxon>Braconidae</taxon>
        <taxon>Braconinae</taxon>
        <taxon>Bracon</taxon>
    </lineage>
</organism>